<protein>
    <submittedName>
        <fullName evidence="1">Uncharacterized protein</fullName>
    </submittedName>
</protein>
<sequence length="52" mass="6122">MMEDSQAEPFAIIEAGFKMRERIYTQEMYNEDIQALSKTIDPNLLNTPKRKD</sequence>
<dbReference type="Proteomes" id="UP001434737">
    <property type="component" value="Chromosome"/>
</dbReference>
<evidence type="ECO:0000313" key="2">
    <source>
        <dbReference type="Proteomes" id="UP001434737"/>
    </source>
</evidence>
<name>A0ABZ3F6G9_9HELI</name>
<evidence type="ECO:0000313" key="1">
    <source>
        <dbReference type="EMBL" id="XAM18761.1"/>
    </source>
</evidence>
<dbReference type="EMBL" id="CP145316">
    <property type="protein sequence ID" value="XAM18761.1"/>
    <property type="molecule type" value="Genomic_DNA"/>
</dbReference>
<organism evidence="1 2">
    <name type="scientific">Helicobacter mastomyrinus</name>
    <dbReference type="NCBI Taxonomy" id="287948"/>
    <lineage>
        <taxon>Bacteria</taxon>
        <taxon>Pseudomonadati</taxon>
        <taxon>Campylobacterota</taxon>
        <taxon>Epsilonproteobacteria</taxon>
        <taxon>Campylobacterales</taxon>
        <taxon>Helicobacteraceae</taxon>
        <taxon>Helicobacter</taxon>
    </lineage>
</organism>
<dbReference type="RefSeq" id="WP_295700977.1">
    <property type="nucleotide sequence ID" value="NZ_CP145316.1"/>
</dbReference>
<accession>A0ABZ3F6G9</accession>
<proteinExistence type="predicted"/>
<reference evidence="1 2" key="1">
    <citation type="submission" date="2024-02" db="EMBL/GenBank/DDBJ databases">
        <title>Genome and pathogenicity analysis of Helicobacter mastomyrinus isolated from mice.</title>
        <authorList>
            <person name="Zhu L."/>
        </authorList>
    </citation>
    <scope>NUCLEOTIDE SEQUENCE [LARGE SCALE GENOMIC DNA]</scope>
    <source>
        <strain evidence="1 2">Hm-17</strain>
    </source>
</reference>
<gene>
    <name evidence="1" type="ORF">V3I05_03515</name>
</gene>
<keyword evidence="2" id="KW-1185">Reference proteome</keyword>